<keyword evidence="3" id="KW-1185">Reference proteome</keyword>
<dbReference type="GO" id="GO:0050797">
    <property type="term" value="F:thymidylate synthase (FAD) activity"/>
    <property type="evidence" value="ECO:0007669"/>
    <property type="project" value="UniProtKB-UniRule"/>
</dbReference>
<evidence type="ECO:0000256" key="1">
    <source>
        <dbReference type="NCBIfam" id="TIGR02170"/>
    </source>
</evidence>
<protein>
    <recommendedName>
        <fullName evidence="1">FAD-dependent thymidylate synthase</fullName>
        <ecNumber evidence="1">2.1.1.148</ecNumber>
    </recommendedName>
</protein>
<dbReference type="GO" id="GO:0006231">
    <property type="term" value="P:dTMP biosynthetic process"/>
    <property type="evidence" value="ECO:0007669"/>
    <property type="project" value="UniProtKB-UniRule"/>
</dbReference>
<dbReference type="PANTHER" id="PTHR34934:SF1">
    <property type="entry name" value="FLAVIN-DEPENDENT THYMIDYLATE SYNTHASE"/>
    <property type="match status" value="1"/>
</dbReference>
<dbReference type="GO" id="GO:0004799">
    <property type="term" value="F:thymidylate synthase activity"/>
    <property type="evidence" value="ECO:0007669"/>
    <property type="project" value="TreeGrafter"/>
</dbReference>
<proteinExistence type="predicted"/>
<accession>A0A1T4VJL1</accession>
<gene>
    <name evidence="2" type="ORF">SAMN02745702_00472</name>
</gene>
<dbReference type="PANTHER" id="PTHR34934">
    <property type="entry name" value="FLAVIN-DEPENDENT THYMIDYLATE SYNTHASE"/>
    <property type="match status" value="1"/>
</dbReference>
<evidence type="ECO:0000313" key="2">
    <source>
        <dbReference type="EMBL" id="SKA65117.1"/>
    </source>
</evidence>
<dbReference type="EC" id="2.1.1.148" evidence="1"/>
<dbReference type="InterPro" id="IPR003669">
    <property type="entry name" value="Thymidylate_synthase_ThyX"/>
</dbReference>
<organism evidence="2 3">
    <name type="scientific">Desulfobaculum bizertense DSM 18034</name>
    <dbReference type="NCBI Taxonomy" id="1121442"/>
    <lineage>
        <taxon>Bacteria</taxon>
        <taxon>Pseudomonadati</taxon>
        <taxon>Thermodesulfobacteriota</taxon>
        <taxon>Desulfovibrionia</taxon>
        <taxon>Desulfovibrionales</taxon>
        <taxon>Desulfovibrionaceae</taxon>
        <taxon>Desulfobaculum</taxon>
    </lineage>
</organism>
<dbReference type="PROSITE" id="PS51331">
    <property type="entry name" value="THYX"/>
    <property type="match status" value="1"/>
</dbReference>
<reference evidence="2 3" key="1">
    <citation type="submission" date="2017-02" db="EMBL/GenBank/DDBJ databases">
        <authorList>
            <person name="Peterson S.W."/>
        </authorList>
    </citation>
    <scope>NUCLEOTIDE SEQUENCE [LARGE SCALE GENOMIC DNA]</scope>
    <source>
        <strain evidence="2 3">DSM 18034</strain>
    </source>
</reference>
<dbReference type="OrthoDB" id="9780625at2"/>
<sequence>MKIVPASFEIMFMPDPDAVMINIEAAGRTCYKSEDKITPDSARAFVKRIIASGHESVIEHATATVRFVCDRGVTHELVRHRVASYSQESTRYANYSKDKFGSEITVIRPLFWDEDSEEYALWKESMEQAERLYLALIEKGAKAQEARSVLPNSLKTEIVMTANLREWRHVFRLRCDSPAHPQIREIMLPLLDRFGTELPALFGDLREKYAKDIESFQQRADELRA</sequence>
<dbReference type="EMBL" id="FUYA01000001">
    <property type="protein sequence ID" value="SKA65117.1"/>
    <property type="molecule type" value="Genomic_DNA"/>
</dbReference>
<dbReference type="CDD" id="cd20175">
    <property type="entry name" value="ThyX"/>
    <property type="match status" value="1"/>
</dbReference>
<dbReference type="Proteomes" id="UP000189733">
    <property type="component" value="Unassembled WGS sequence"/>
</dbReference>
<dbReference type="GO" id="GO:0070402">
    <property type="term" value="F:NADPH binding"/>
    <property type="evidence" value="ECO:0007669"/>
    <property type="project" value="TreeGrafter"/>
</dbReference>
<dbReference type="Pfam" id="PF02511">
    <property type="entry name" value="Thy1"/>
    <property type="match status" value="1"/>
</dbReference>
<evidence type="ECO:0000313" key="3">
    <source>
        <dbReference type="Proteomes" id="UP000189733"/>
    </source>
</evidence>
<dbReference type="RefSeq" id="WP_078683778.1">
    <property type="nucleotide sequence ID" value="NZ_FUYA01000001.1"/>
</dbReference>
<dbReference type="STRING" id="1121442.SAMN02745702_00472"/>
<dbReference type="Gene3D" id="3.30.1360.170">
    <property type="match status" value="1"/>
</dbReference>
<dbReference type="GO" id="GO:0050660">
    <property type="term" value="F:flavin adenine dinucleotide binding"/>
    <property type="evidence" value="ECO:0007669"/>
    <property type="project" value="UniProtKB-UniRule"/>
</dbReference>
<dbReference type="InterPro" id="IPR036098">
    <property type="entry name" value="Thymidylate_synthase_ThyX_sf"/>
</dbReference>
<name>A0A1T4VJL1_9BACT</name>
<dbReference type="SUPFAM" id="SSF69796">
    <property type="entry name" value="Thymidylate synthase-complementing protein Thy1"/>
    <property type="match status" value="1"/>
</dbReference>
<dbReference type="NCBIfam" id="TIGR02170">
    <property type="entry name" value="thyX"/>
    <property type="match status" value="1"/>
</dbReference>
<dbReference type="AlphaFoldDB" id="A0A1T4VJL1"/>